<dbReference type="Gene3D" id="3.30.160.60">
    <property type="entry name" value="Classic Zinc Finger"/>
    <property type="match status" value="4"/>
</dbReference>
<evidence type="ECO:0000256" key="5">
    <source>
        <dbReference type="PROSITE-ProRule" id="PRU00042"/>
    </source>
</evidence>
<dbReference type="InterPro" id="IPR013087">
    <property type="entry name" value="Znf_C2H2_type"/>
</dbReference>
<dbReference type="GO" id="GO:0008270">
    <property type="term" value="F:zinc ion binding"/>
    <property type="evidence" value="ECO:0007669"/>
    <property type="project" value="UniProtKB-KW"/>
</dbReference>
<reference evidence="7 8" key="2">
    <citation type="journal article" date="2010" name="Nucleic Acids Res.">
        <title>BeetleBase in 2010: revisions to provide comprehensive genomic information for Tribolium castaneum.</title>
        <authorList>
            <person name="Kim H.S."/>
            <person name="Murphy T."/>
            <person name="Xia J."/>
            <person name="Caragea D."/>
            <person name="Park Y."/>
            <person name="Beeman R.W."/>
            <person name="Lorenzen M.D."/>
            <person name="Butcher S."/>
            <person name="Manak J.R."/>
            <person name="Brown S.J."/>
        </authorList>
    </citation>
    <scope>GENOME REANNOTATION</scope>
    <source>
        <strain evidence="7 8">Georgia GA2</strain>
    </source>
</reference>
<sequence>MDPISSEITIKEEPILKPEPPELQAEHFPFKWTPDGFRCPSCPFKTKIDGFLLNHIEKKHPEINFKREKTFKCGHCSYQTEHKSHFASHVLKKHTPEAPLRCQQCPYMARTEKGLLKHQTRHEATHLCPHCDYVGKTYILLKVHLNYKHSEWLKCDLCEFKTKSKRKLTNHLIKVHEMGFNRCDQCPYKGATGSDLRVHQEKEHSEYPCPHCDFKSKYKSGVSRHCFYKHTSFDEIKWLECDKCPFKAKSETFLKVHVINQHTGAKE</sequence>
<keyword evidence="1" id="KW-0479">Metal-binding</keyword>
<dbReference type="OMA" id="CHYESSF"/>
<dbReference type="OrthoDB" id="6695599at2759"/>
<feature type="domain" description="C2H2-type" evidence="6">
    <location>
        <begin position="71"/>
        <end position="99"/>
    </location>
</feature>
<evidence type="ECO:0000313" key="8">
    <source>
        <dbReference type="Proteomes" id="UP000007266"/>
    </source>
</evidence>
<dbReference type="PhylomeDB" id="D6WW19"/>
<reference evidence="7 8" key="1">
    <citation type="journal article" date="2008" name="Nature">
        <title>The genome of the model beetle and pest Tribolium castaneum.</title>
        <authorList>
            <consortium name="Tribolium Genome Sequencing Consortium"/>
            <person name="Richards S."/>
            <person name="Gibbs R.A."/>
            <person name="Weinstock G.M."/>
            <person name="Brown S.J."/>
            <person name="Denell R."/>
            <person name="Beeman R.W."/>
            <person name="Gibbs R."/>
            <person name="Beeman R.W."/>
            <person name="Brown S.J."/>
            <person name="Bucher G."/>
            <person name="Friedrich M."/>
            <person name="Grimmelikhuijzen C.J."/>
            <person name="Klingler M."/>
            <person name="Lorenzen M."/>
            <person name="Richards S."/>
            <person name="Roth S."/>
            <person name="Schroder R."/>
            <person name="Tautz D."/>
            <person name="Zdobnov E.M."/>
            <person name="Muzny D."/>
            <person name="Gibbs R.A."/>
            <person name="Weinstock G.M."/>
            <person name="Attaway T."/>
            <person name="Bell S."/>
            <person name="Buhay C.J."/>
            <person name="Chandrabose M.N."/>
            <person name="Chavez D."/>
            <person name="Clerk-Blankenburg K.P."/>
            <person name="Cree A."/>
            <person name="Dao M."/>
            <person name="Davis C."/>
            <person name="Chacko J."/>
            <person name="Dinh H."/>
            <person name="Dugan-Rocha S."/>
            <person name="Fowler G."/>
            <person name="Garner T.T."/>
            <person name="Garnes J."/>
            <person name="Gnirke A."/>
            <person name="Hawes A."/>
            <person name="Hernandez J."/>
            <person name="Hines S."/>
            <person name="Holder M."/>
            <person name="Hume J."/>
            <person name="Jhangiani S.N."/>
            <person name="Joshi V."/>
            <person name="Khan Z.M."/>
            <person name="Jackson L."/>
            <person name="Kovar C."/>
            <person name="Kowis A."/>
            <person name="Lee S."/>
            <person name="Lewis L.R."/>
            <person name="Margolis J."/>
            <person name="Morgan M."/>
            <person name="Nazareth L.V."/>
            <person name="Nguyen N."/>
            <person name="Okwuonu G."/>
            <person name="Parker D."/>
            <person name="Richards S."/>
            <person name="Ruiz S.J."/>
            <person name="Santibanez J."/>
            <person name="Savard J."/>
            <person name="Scherer S.E."/>
            <person name="Schneider B."/>
            <person name="Sodergren E."/>
            <person name="Tautz D."/>
            <person name="Vattahil S."/>
            <person name="Villasana D."/>
            <person name="White C.S."/>
            <person name="Wright R."/>
            <person name="Park Y."/>
            <person name="Beeman R.W."/>
            <person name="Lord J."/>
            <person name="Oppert B."/>
            <person name="Lorenzen M."/>
            <person name="Brown S."/>
            <person name="Wang L."/>
            <person name="Savard J."/>
            <person name="Tautz D."/>
            <person name="Richards S."/>
            <person name="Weinstock G."/>
            <person name="Gibbs R.A."/>
            <person name="Liu Y."/>
            <person name="Worley K."/>
            <person name="Weinstock G."/>
            <person name="Elsik C.G."/>
            <person name="Reese J.T."/>
            <person name="Elhaik E."/>
            <person name="Landan G."/>
            <person name="Graur D."/>
            <person name="Arensburger P."/>
            <person name="Atkinson P."/>
            <person name="Beeman R.W."/>
            <person name="Beidler J."/>
            <person name="Brown S.J."/>
            <person name="Demuth J.P."/>
            <person name="Drury D.W."/>
            <person name="Du Y.Z."/>
            <person name="Fujiwara H."/>
            <person name="Lorenzen M."/>
            <person name="Maselli V."/>
            <person name="Osanai M."/>
            <person name="Park Y."/>
            <person name="Robertson H.M."/>
            <person name="Tu Z."/>
            <person name="Wang J.J."/>
            <person name="Wang S."/>
            <person name="Richards S."/>
            <person name="Song H."/>
            <person name="Zhang L."/>
            <person name="Sodergren E."/>
            <person name="Werner D."/>
            <person name="Stanke M."/>
            <person name="Morgenstern B."/>
            <person name="Solovyev V."/>
            <person name="Kosarev P."/>
            <person name="Brown G."/>
            <person name="Chen H.C."/>
            <person name="Ermolaeva O."/>
            <person name="Hlavina W."/>
            <person name="Kapustin Y."/>
            <person name="Kiryutin B."/>
            <person name="Kitts P."/>
            <person name="Maglott D."/>
            <person name="Pruitt K."/>
            <person name="Sapojnikov V."/>
            <person name="Souvorov A."/>
            <person name="Mackey A.J."/>
            <person name="Waterhouse R.M."/>
            <person name="Wyder S."/>
            <person name="Zdobnov E.M."/>
            <person name="Zdobnov E.M."/>
            <person name="Wyder S."/>
            <person name="Kriventseva E.V."/>
            <person name="Kadowaki T."/>
            <person name="Bork P."/>
            <person name="Aranda M."/>
            <person name="Bao R."/>
            <person name="Beermann A."/>
            <person name="Berns N."/>
            <person name="Bolognesi R."/>
            <person name="Bonneton F."/>
            <person name="Bopp D."/>
            <person name="Brown S.J."/>
            <person name="Bucher G."/>
            <person name="Butts T."/>
            <person name="Chaumot A."/>
            <person name="Denell R.E."/>
            <person name="Ferrier D.E."/>
            <person name="Friedrich M."/>
            <person name="Gordon C.M."/>
            <person name="Jindra M."/>
            <person name="Klingler M."/>
            <person name="Lan Q."/>
            <person name="Lattorff H.M."/>
            <person name="Laudet V."/>
            <person name="von Levetsow C."/>
            <person name="Liu Z."/>
            <person name="Lutz R."/>
            <person name="Lynch J.A."/>
            <person name="da Fonseca R.N."/>
            <person name="Posnien N."/>
            <person name="Reuter R."/>
            <person name="Roth S."/>
            <person name="Savard J."/>
            <person name="Schinko J.B."/>
            <person name="Schmitt C."/>
            <person name="Schoppmeier M."/>
            <person name="Schroder R."/>
            <person name="Shippy T.D."/>
            <person name="Simonnet F."/>
            <person name="Marques-Souza H."/>
            <person name="Tautz D."/>
            <person name="Tomoyasu Y."/>
            <person name="Trauner J."/>
            <person name="Van der Zee M."/>
            <person name="Vervoort M."/>
            <person name="Wittkopp N."/>
            <person name="Wimmer E.A."/>
            <person name="Yang X."/>
            <person name="Jones A.K."/>
            <person name="Sattelle D.B."/>
            <person name="Ebert P.R."/>
            <person name="Nelson D."/>
            <person name="Scott J.G."/>
            <person name="Beeman R.W."/>
            <person name="Muthukrishnan S."/>
            <person name="Kramer K.J."/>
            <person name="Arakane Y."/>
            <person name="Beeman R.W."/>
            <person name="Zhu Q."/>
            <person name="Hogenkamp D."/>
            <person name="Dixit R."/>
            <person name="Oppert B."/>
            <person name="Jiang H."/>
            <person name="Zou Z."/>
            <person name="Marshall J."/>
            <person name="Elpidina E."/>
            <person name="Vinokurov K."/>
            <person name="Oppert C."/>
            <person name="Zou Z."/>
            <person name="Evans J."/>
            <person name="Lu Z."/>
            <person name="Zhao P."/>
            <person name="Sumathipala N."/>
            <person name="Altincicek B."/>
            <person name="Vilcinskas A."/>
            <person name="Williams M."/>
            <person name="Hultmark D."/>
            <person name="Hetru C."/>
            <person name="Jiang H."/>
            <person name="Grimmelikhuijzen C.J."/>
            <person name="Hauser F."/>
            <person name="Cazzamali G."/>
            <person name="Williamson M."/>
            <person name="Park Y."/>
            <person name="Li B."/>
            <person name="Tanaka Y."/>
            <person name="Predel R."/>
            <person name="Neupert S."/>
            <person name="Schachtner J."/>
            <person name="Verleyen P."/>
            <person name="Raible F."/>
            <person name="Bork P."/>
            <person name="Friedrich M."/>
            <person name="Walden K.K."/>
            <person name="Robertson H.M."/>
            <person name="Angeli S."/>
            <person name="Foret S."/>
            <person name="Bucher G."/>
            <person name="Schuetz S."/>
            <person name="Maleszka R."/>
            <person name="Wimmer E.A."/>
            <person name="Beeman R.W."/>
            <person name="Lorenzen M."/>
            <person name="Tomoyasu Y."/>
            <person name="Miller S.C."/>
            <person name="Grossmann D."/>
            <person name="Bucher G."/>
        </authorList>
    </citation>
    <scope>NUCLEOTIDE SEQUENCE [LARGE SCALE GENOMIC DNA]</scope>
    <source>
        <strain evidence="7 8">Georgia GA2</strain>
    </source>
</reference>
<name>D6WW19_TRICA</name>
<dbReference type="GO" id="GO:0000981">
    <property type="term" value="F:DNA-binding transcription factor activity, RNA polymerase II-specific"/>
    <property type="evidence" value="ECO:0000318"/>
    <property type="project" value="GO_Central"/>
</dbReference>
<dbReference type="SMART" id="SM00355">
    <property type="entry name" value="ZnF_C2H2"/>
    <property type="match status" value="8"/>
</dbReference>
<accession>D6WW19</accession>
<gene>
    <name evidence="7" type="primary">AUGUSTUS-3.0.2_05828</name>
    <name evidence="7" type="ORF">TcasGA2_TC005828</name>
</gene>
<evidence type="ECO:0000256" key="3">
    <source>
        <dbReference type="ARBA" id="ARBA00022771"/>
    </source>
</evidence>
<dbReference type="PANTHER" id="PTHR24403">
    <property type="entry name" value="ZINC FINGER PROTEIN"/>
    <property type="match status" value="1"/>
</dbReference>
<keyword evidence="3 5" id="KW-0863">Zinc-finger</keyword>
<protein>
    <submittedName>
        <fullName evidence="7">Zinc finger protein 142-like Protein</fullName>
    </submittedName>
</protein>
<proteinExistence type="predicted"/>
<organism evidence="7 8">
    <name type="scientific">Tribolium castaneum</name>
    <name type="common">Red flour beetle</name>
    <dbReference type="NCBI Taxonomy" id="7070"/>
    <lineage>
        <taxon>Eukaryota</taxon>
        <taxon>Metazoa</taxon>
        <taxon>Ecdysozoa</taxon>
        <taxon>Arthropoda</taxon>
        <taxon>Hexapoda</taxon>
        <taxon>Insecta</taxon>
        <taxon>Pterygota</taxon>
        <taxon>Neoptera</taxon>
        <taxon>Endopterygota</taxon>
        <taxon>Coleoptera</taxon>
        <taxon>Polyphaga</taxon>
        <taxon>Cucujiformia</taxon>
        <taxon>Tenebrionidae</taxon>
        <taxon>Tenebrionidae incertae sedis</taxon>
        <taxon>Tribolium</taxon>
    </lineage>
</organism>
<dbReference type="eggNOG" id="KOG1721">
    <property type="taxonomic scope" value="Eukaryota"/>
</dbReference>
<dbReference type="PROSITE" id="PS50157">
    <property type="entry name" value="ZINC_FINGER_C2H2_2"/>
    <property type="match status" value="1"/>
</dbReference>
<evidence type="ECO:0000313" key="7">
    <source>
        <dbReference type="EMBL" id="EFA08201.1"/>
    </source>
</evidence>
<dbReference type="HOGENOM" id="CLU_1043246_0_0_1"/>
<dbReference type="InterPro" id="IPR036236">
    <property type="entry name" value="Znf_C2H2_sf"/>
</dbReference>
<keyword evidence="8" id="KW-1185">Reference proteome</keyword>
<dbReference type="Proteomes" id="UP000007266">
    <property type="component" value="Linkage group 8"/>
</dbReference>
<evidence type="ECO:0000256" key="1">
    <source>
        <dbReference type="ARBA" id="ARBA00022723"/>
    </source>
</evidence>
<dbReference type="SUPFAM" id="SSF57667">
    <property type="entry name" value="beta-beta-alpha zinc fingers"/>
    <property type="match status" value="1"/>
</dbReference>
<dbReference type="GO" id="GO:0006357">
    <property type="term" value="P:regulation of transcription by RNA polymerase II"/>
    <property type="evidence" value="ECO:0000318"/>
    <property type="project" value="GO_Central"/>
</dbReference>
<dbReference type="InterPro" id="IPR050688">
    <property type="entry name" value="Zinc_finger/UBP_domain"/>
</dbReference>
<dbReference type="EMBL" id="KQ971361">
    <property type="protein sequence ID" value="EFA08201.1"/>
    <property type="molecule type" value="Genomic_DNA"/>
</dbReference>
<dbReference type="GO" id="GO:0000977">
    <property type="term" value="F:RNA polymerase II transcription regulatory region sequence-specific DNA binding"/>
    <property type="evidence" value="ECO:0000318"/>
    <property type="project" value="GO_Central"/>
</dbReference>
<dbReference type="PANTHER" id="PTHR24403:SF67">
    <property type="entry name" value="FI01116P-RELATED"/>
    <property type="match status" value="1"/>
</dbReference>
<keyword evidence="4" id="KW-0862">Zinc</keyword>
<keyword evidence="2" id="KW-0677">Repeat</keyword>
<dbReference type="FunFam" id="3.30.160.60:FF:003038">
    <property type="entry name" value="Zinc finger protein 711-like Protein"/>
    <property type="match status" value="1"/>
</dbReference>
<dbReference type="InParanoid" id="D6WW19"/>
<dbReference type="FunFam" id="3.30.160.60:FF:002646">
    <property type="entry name" value="Protein suppressor of hairy wing-like Protein"/>
    <property type="match status" value="1"/>
</dbReference>
<evidence type="ECO:0000256" key="4">
    <source>
        <dbReference type="ARBA" id="ARBA00022833"/>
    </source>
</evidence>
<dbReference type="KEGG" id="tca:107398451"/>
<evidence type="ECO:0000259" key="6">
    <source>
        <dbReference type="PROSITE" id="PS50157"/>
    </source>
</evidence>
<dbReference type="AlphaFoldDB" id="D6WW19"/>
<evidence type="ECO:0000256" key="2">
    <source>
        <dbReference type="ARBA" id="ARBA00022737"/>
    </source>
</evidence>